<evidence type="ECO:0000313" key="2">
    <source>
        <dbReference type="EMBL" id="MBC8598448.1"/>
    </source>
</evidence>
<protein>
    <submittedName>
        <fullName evidence="2">Cyclodeaminase/cyclohydrolase family protein</fullName>
    </submittedName>
</protein>
<name>A0ABR7NQR0_9FIRM</name>
<sequence>MADLKNLSVEEFAAVTGSDAPAPGGGSVAALAGGLGAALAEMVANLTIGKAKYADVEEEMKGLAAEGAALRKELIDSIQKDTESFTAYMNALGMPKNTDEEKAARKEAMQNGLKEAAEVPLAVAETALKIFHVAGAVVERGNANAVTDGLVASMMARTAVLSALLNVKINLGSIKDEEFVARMAAKVAELEKAAMDGEKAVMELSALTRDLV</sequence>
<feature type="domain" description="Cyclodeaminase/cyclohydrolase" evidence="1">
    <location>
        <begin position="8"/>
        <end position="188"/>
    </location>
</feature>
<dbReference type="Proteomes" id="UP000647491">
    <property type="component" value="Unassembled WGS sequence"/>
</dbReference>
<accession>A0ABR7NQR0</accession>
<evidence type="ECO:0000313" key="3">
    <source>
        <dbReference type="Proteomes" id="UP000647491"/>
    </source>
</evidence>
<dbReference type="Pfam" id="PF04961">
    <property type="entry name" value="FTCD_C"/>
    <property type="match status" value="1"/>
</dbReference>
<reference evidence="2 3" key="1">
    <citation type="submission" date="2020-08" db="EMBL/GenBank/DDBJ databases">
        <title>Genome public.</title>
        <authorList>
            <person name="Liu C."/>
            <person name="Sun Q."/>
        </authorList>
    </citation>
    <scope>NUCLEOTIDE SEQUENCE [LARGE SCALE GENOMIC DNA]</scope>
    <source>
        <strain evidence="2 3">BX10</strain>
    </source>
</reference>
<dbReference type="Gene3D" id="1.20.120.680">
    <property type="entry name" value="Formiminotetrahydrofolate cyclodeaminase monomer, up-and-down helical bundle"/>
    <property type="match status" value="1"/>
</dbReference>
<comment type="caution">
    <text evidence="2">The sequence shown here is derived from an EMBL/GenBank/DDBJ whole genome shotgun (WGS) entry which is preliminary data.</text>
</comment>
<dbReference type="EMBL" id="JACRTJ010000010">
    <property type="protein sequence ID" value="MBC8598448.1"/>
    <property type="molecule type" value="Genomic_DNA"/>
</dbReference>
<keyword evidence="3" id="KW-1185">Reference proteome</keyword>
<dbReference type="InterPro" id="IPR007044">
    <property type="entry name" value="Cyclodeamin/CycHdrlase"/>
</dbReference>
<gene>
    <name evidence="2" type="ORF">H8708_04240</name>
</gene>
<dbReference type="RefSeq" id="WP_022273264.1">
    <property type="nucleotide sequence ID" value="NZ_JACRTJ010000010.1"/>
</dbReference>
<proteinExistence type="predicted"/>
<dbReference type="SUPFAM" id="SSF101262">
    <property type="entry name" value="Methenyltetrahydrofolate cyclohydrolase-like"/>
    <property type="match status" value="1"/>
</dbReference>
<evidence type="ECO:0000259" key="1">
    <source>
        <dbReference type="Pfam" id="PF04961"/>
    </source>
</evidence>
<dbReference type="InterPro" id="IPR036178">
    <property type="entry name" value="Formintransfe-cycloase-like_sf"/>
</dbReference>
<organism evidence="2 3">
    <name type="scientific">Enterocloster hominis</name>
    <name type="common">ex Liu et al. 2021</name>
    <dbReference type="NCBI Taxonomy" id="2763663"/>
    <lineage>
        <taxon>Bacteria</taxon>
        <taxon>Bacillati</taxon>
        <taxon>Bacillota</taxon>
        <taxon>Clostridia</taxon>
        <taxon>Lachnospirales</taxon>
        <taxon>Lachnospiraceae</taxon>
        <taxon>Enterocloster</taxon>
    </lineage>
</organism>